<protein>
    <recommendedName>
        <fullName evidence="4">Essential protein Yae1 N-terminal domain-containing protein</fullName>
    </recommendedName>
</protein>
<sequence length="245" mass="27441">MSLDGGYNGSFQQAIANLHIGRDQGLQEGRRQGHEEGRMQGYDQGRRKGRSEGRSEGYSEGWQEGAARANEKLQPLRDMVRQYFGEAVQLRAQVQHQQELIELMHAQLSRLAQAGGAGRDVQHAELTATIATLQNANQLKDATIEAMEKQFQSTSAQSSLNTRQYHCALVFMRAAQGVLEEFVDEDTPEAEFIREQFGARYQQQVAQSLSDGDIDVAPELDEAFQRLLPGTQQFILDMLQSAARR</sequence>
<organism evidence="2 3">
    <name type="scientific">Pseudomonas putida</name>
    <name type="common">Arthrobacter siderocapsulatus</name>
    <dbReference type="NCBI Taxonomy" id="303"/>
    <lineage>
        <taxon>Bacteria</taxon>
        <taxon>Pseudomonadati</taxon>
        <taxon>Pseudomonadota</taxon>
        <taxon>Gammaproteobacteria</taxon>
        <taxon>Pseudomonadales</taxon>
        <taxon>Pseudomonadaceae</taxon>
        <taxon>Pseudomonas</taxon>
    </lineage>
</organism>
<evidence type="ECO:0000313" key="3">
    <source>
        <dbReference type="Proteomes" id="UP000196082"/>
    </source>
</evidence>
<feature type="region of interest" description="Disordered" evidence="1">
    <location>
        <begin position="26"/>
        <end position="66"/>
    </location>
</feature>
<dbReference type="AlphaFoldDB" id="A0A1Y3KZT7"/>
<feature type="compositionally biased region" description="Basic and acidic residues" evidence="1">
    <location>
        <begin position="28"/>
        <end position="57"/>
    </location>
</feature>
<evidence type="ECO:0000256" key="1">
    <source>
        <dbReference type="SAM" id="MobiDB-lite"/>
    </source>
</evidence>
<name>A0A1Y3KZT7_PSEPU</name>
<dbReference type="EMBL" id="NFSB01000082">
    <property type="protein sequence ID" value="OUM29390.1"/>
    <property type="molecule type" value="Genomic_DNA"/>
</dbReference>
<reference evidence="2 3" key="1">
    <citation type="submission" date="2017-05" db="EMBL/GenBank/DDBJ databases">
        <title>Whole genome sequence of Pseudomonas putida isolate 1312 commercialized as a biostimulant.</title>
        <authorList>
            <person name="Crovadore J."/>
            <person name="Blanc P."/>
            <person name="Chablais R."/>
            <person name="Cochard B."/>
            <person name="Grizard D."/>
            <person name="Lefort F."/>
        </authorList>
    </citation>
    <scope>NUCLEOTIDE SEQUENCE [LARGE SCALE GENOMIC DNA]</scope>
    <source>
        <strain evidence="2 3">1312</strain>
    </source>
</reference>
<dbReference type="Proteomes" id="UP000196082">
    <property type="component" value="Unassembled WGS sequence"/>
</dbReference>
<dbReference type="RefSeq" id="WP_086977120.1">
    <property type="nucleotide sequence ID" value="NZ_NFSB01000082.1"/>
</dbReference>
<gene>
    <name evidence="2" type="ORF">B8W72_18575</name>
</gene>
<comment type="caution">
    <text evidence="2">The sequence shown here is derived from an EMBL/GenBank/DDBJ whole genome shotgun (WGS) entry which is preliminary data.</text>
</comment>
<accession>A0A1Y3KZT7</accession>
<evidence type="ECO:0008006" key="4">
    <source>
        <dbReference type="Google" id="ProtNLM"/>
    </source>
</evidence>
<proteinExistence type="predicted"/>
<evidence type="ECO:0000313" key="2">
    <source>
        <dbReference type="EMBL" id="OUM29390.1"/>
    </source>
</evidence>